<dbReference type="Pfam" id="PF13646">
    <property type="entry name" value="HEAT_2"/>
    <property type="match status" value="1"/>
</dbReference>
<dbReference type="InterPro" id="IPR011989">
    <property type="entry name" value="ARM-like"/>
</dbReference>
<name>A0A1H3TWI7_9BACT</name>
<dbReference type="Proteomes" id="UP000199663">
    <property type="component" value="Unassembled WGS sequence"/>
</dbReference>
<dbReference type="SUPFAM" id="SSF48371">
    <property type="entry name" value="ARM repeat"/>
    <property type="match status" value="1"/>
</dbReference>
<dbReference type="InterPro" id="IPR016024">
    <property type="entry name" value="ARM-type_fold"/>
</dbReference>
<comment type="caution">
    <text evidence="1">The sequence shown here is derived from an EMBL/GenBank/DDBJ whole genome shotgun (WGS) entry which is preliminary data.</text>
</comment>
<proteinExistence type="predicted"/>
<dbReference type="EMBL" id="FNQC01000021">
    <property type="protein sequence ID" value="SDZ53609.1"/>
    <property type="molecule type" value="Genomic_DNA"/>
</dbReference>
<sequence>MENKIANLFGKMCDKNEDESFEYADKLAKIGTEEVVDELIRILKGEDMDSAILAARALSKTEKNEKALEPLLELIHDTAYKNKNGAFVQALEGFDLGSKFVDILRIYLFGNFKASALAKEYLDYTEFDLTPRVIKKIEKHWSHFENNISKEDDEYIIKKQEIEKIRMDMKELFESE</sequence>
<keyword evidence="2" id="KW-1185">Reference proteome</keyword>
<dbReference type="RefSeq" id="WP_019600285.1">
    <property type="nucleotide sequence ID" value="NZ_FNQC01000021.1"/>
</dbReference>
<dbReference type="Gene3D" id="1.25.10.10">
    <property type="entry name" value="Leucine-rich Repeat Variant"/>
    <property type="match status" value="1"/>
</dbReference>
<organism evidence="1 2">
    <name type="scientific">Rhodonellum ikkaensis</name>
    <dbReference type="NCBI Taxonomy" id="336829"/>
    <lineage>
        <taxon>Bacteria</taxon>
        <taxon>Pseudomonadati</taxon>
        <taxon>Bacteroidota</taxon>
        <taxon>Cytophagia</taxon>
        <taxon>Cytophagales</taxon>
        <taxon>Cytophagaceae</taxon>
        <taxon>Rhodonellum</taxon>
    </lineage>
</organism>
<evidence type="ECO:0000313" key="2">
    <source>
        <dbReference type="Proteomes" id="UP000199663"/>
    </source>
</evidence>
<accession>A0A1H3TWI7</accession>
<gene>
    <name evidence="1" type="ORF">SAMN05444412_12148</name>
</gene>
<reference evidence="1 2" key="1">
    <citation type="submission" date="2016-10" db="EMBL/GenBank/DDBJ databases">
        <authorList>
            <person name="Varghese N."/>
            <person name="Submissions S."/>
        </authorList>
    </citation>
    <scope>NUCLEOTIDE SEQUENCE [LARGE SCALE GENOMIC DNA]</scope>
    <source>
        <strain evidence="1 2">DSM 17997</strain>
    </source>
</reference>
<protein>
    <submittedName>
        <fullName evidence="1">HEAT repeat-containing protein</fullName>
    </submittedName>
</protein>
<evidence type="ECO:0000313" key="1">
    <source>
        <dbReference type="EMBL" id="SDZ53609.1"/>
    </source>
</evidence>